<feature type="domain" description="AB hydrolase-1" evidence="2">
    <location>
        <begin position="93"/>
        <end position="310"/>
    </location>
</feature>
<gene>
    <name evidence="3" type="ORF">GCM10022254_30160</name>
</gene>
<dbReference type="PROSITE" id="PS51318">
    <property type="entry name" value="TAT"/>
    <property type="match status" value="1"/>
</dbReference>
<evidence type="ECO:0000259" key="2">
    <source>
        <dbReference type="Pfam" id="PF00561"/>
    </source>
</evidence>
<sequence>MTTNDDRPEHRPERTLTVPRMGRRSLLGGATALAAGGAAFAVSGGTASAGGAPRTDSPLRIIPIPAQVPATEGYAPVPGGRLWYWDTGGRGTPVIFMHPGSGSGEIWPYQQPYFAKAGYRVIGYSRRGYYKSSAPSADDPGTGSEDLHALVRHLRIRRFHLVGVAAGGGVALDYALSYEDRLLSLSLSGSLTGIKNQEYVDMLERLRPPSFHDNPTDFIELGPTYRALNPGGVAAWNAIHDRADTSDVGQGNVHSPTWDDVERLRVPTLLLWSDGDLYSPPSVQRVMAKHFRNVETAVANECGHAPHWERSDYYNPTLRKFLRRHSR</sequence>
<organism evidence="3 4">
    <name type="scientific">Actinomadura meridiana</name>
    <dbReference type="NCBI Taxonomy" id="559626"/>
    <lineage>
        <taxon>Bacteria</taxon>
        <taxon>Bacillati</taxon>
        <taxon>Actinomycetota</taxon>
        <taxon>Actinomycetes</taxon>
        <taxon>Streptosporangiales</taxon>
        <taxon>Thermomonosporaceae</taxon>
        <taxon>Actinomadura</taxon>
    </lineage>
</organism>
<protein>
    <recommendedName>
        <fullName evidence="2">AB hydrolase-1 domain-containing protein</fullName>
    </recommendedName>
</protein>
<evidence type="ECO:0000313" key="4">
    <source>
        <dbReference type="Proteomes" id="UP001501710"/>
    </source>
</evidence>
<dbReference type="InterPro" id="IPR050266">
    <property type="entry name" value="AB_hydrolase_sf"/>
</dbReference>
<dbReference type="RefSeq" id="WP_344896263.1">
    <property type="nucleotide sequence ID" value="NZ_BAABAS010000006.1"/>
</dbReference>
<dbReference type="Proteomes" id="UP001501710">
    <property type="component" value="Unassembled WGS sequence"/>
</dbReference>
<dbReference type="PANTHER" id="PTHR43798:SF31">
    <property type="entry name" value="AB HYDROLASE SUPERFAMILY PROTEIN YCLE"/>
    <property type="match status" value="1"/>
</dbReference>
<comment type="caution">
    <text evidence="3">The sequence shown here is derived from an EMBL/GenBank/DDBJ whole genome shotgun (WGS) entry which is preliminary data.</text>
</comment>
<dbReference type="PANTHER" id="PTHR43798">
    <property type="entry name" value="MONOACYLGLYCEROL LIPASE"/>
    <property type="match status" value="1"/>
</dbReference>
<name>A0ABP8C1C5_9ACTN</name>
<dbReference type="EMBL" id="BAABAS010000006">
    <property type="protein sequence ID" value="GAA4231835.1"/>
    <property type="molecule type" value="Genomic_DNA"/>
</dbReference>
<reference evidence="4" key="1">
    <citation type="journal article" date="2019" name="Int. J. Syst. Evol. Microbiol.">
        <title>The Global Catalogue of Microorganisms (GCM) 10K type strain sequencing project: providing services to taxonomists for standard genome sequencing and annotation.</title>
        <authorList>
            <consortium name="The Broad Institute Genomics Platform"/>
            <consortium name="The Broad Institute Genome Sequencing Center for Infectious Disease"/>
            <person name="Wu L."/>
            <person name="Ma J."/>
        </authorList>
    </citation>
    <scope>NUCLEOTIDE SEQUENCE [LARGE SCALE GENOMIC DNA]</scope>
    <source>
        <strain evidence="4">JCM 17440</strain>
    </source>
</reference>
<evidence type="ECO:0000256" key="1">
    <source>
        <dbReference type="ARBA" id="ARBA00022801"/>
    </source>
</evidence>
<dbReference type="InterPro" id="IPR006311">
    <property type="entry name" value="TAT_signal"/>
</dbReference>
<keyword evidence="1" id="KW-0378">Hydrolase</keyword>
<keyword evidence="4" id="KW-1185">Reference proteome</keyword>
<proteinExistence type="predicted"/>
<dbReference type="Pfam" id="PF00561">
    <property type="entry name" value="Abhydrolase_1"/>
    <property type="match status" value="1"/>
</dbReference>
<accession>A0ABP8C1C5</accession>
<dbReference type="InterPro" id="IPR029058">
    <property type="entry name" value="AB_hydrolase_fold"/>
</dbReference>
<dbReference type="Gene3D" id="3.40.50.1820">
    <property type="entry name" value="alpha/beta hydrolase"/>
    <property type="match status" value="1"/>
</dbReference>
<dbReference type="SUPFAM" id="SSF53474">
    <property type="entry name" value="alpha/beta-Hydrolases"/>
    <property type="match status" value="1"/>
</dbReference>
<dbReference type="InterPro" id="IPR000073">
    <property type="entry name" value="AB_hydrolase_1"/>
</dbReference>
<dbReference type="PRINTS" id="PR00111">
    <property type="entry name" value="ABHYDROLASE"/>
</dbReference>
<evidence type="ECO:0000313" key="3">
    <source>
        <dbReference type="EMBL" id="GAA4231835.1"/>
    </source>
</evidence>